<name>A0A1H3GSD5_9GAMM</name>
<accession>A0A1H3GSD5</accession>
<dbReference type="AlphaFoldDB" id="A0A1H3GSD5"/>
<dbReference type="STRING" id="595670.SAMN05421643_10336"/>
<reference evidence="2" key="1">
    <citation type="submission" date="2016-10" db="EMBL/GenBank/DDBJ databases">
        <authorList>
            <person name="Varghese N."/>
            <person name="Submissions S."/>
        </authorList>
    </citation>
    <scope>NUCLEOTIDE SEQUENCE [LARGE SCALE GENOMIC DNA]</scope>
    <source>
        <strain evidence="2">ANC 5109</strain>
    </source>
</reference>
<gene>
    <name evidence="1" type="ORF">SAMN05421643_10336</name>
</gene>
<dbReference type="InterPro" id="IPR020518">
    <property type="entry name" value="Tscrpt_reg_PrtN"/>
</dbReference>
<sequence length="90" mass="10801">MSVPELKTEDYLFMRYKALVVQLEDVCKDYYPNLTKKVMNERACKQEFPFPCFRLDKSQKSPYFVHISELAVCINQRHETAKKDYATFHR</sequence>
<dbReference type="EMBL" id="FNPK01000003">
    <property type="protein sequence ID" value="SDY06252.1"/>
    <property type="molecule type" value="Genomic_DNA"/>
</dbReference>
<dbReference type="Proteomes" id="UP000199035">
    <property type="component" value="Unassembled WGS sequence"/>
</dbReference>
<dbReference type="GO" id="GO:0006355">
    <property type="term" value="P:regulation of DNA-templated transcription"/>
    <property type="evidence" value="ECO:0007669"/>
    <property type="project" value="InterPro"/>
</dbReference>
<keyword evidence="2" id="KW-1185">Reference proteome</keyword>
<dbReference type="RefSeq" id="WP_092687670.1">
    <property type="nucleotide sequence ID" value="NZ_FNPK01000003.1"/>
</dbReference>
<organism evidence="1 2">
    <name type="scientific">Acinetobacter kyonggiensis</name>
    <dbReference type="NCBI Taxonomy" id="595670"/>
    <lineage>
        <taxon>Bacteria</taxon>
        <taxon>Pseudomonadati</taxon>
        <taxon>Pseudomonadota</taxon>
        <taxon>Gammaproteobacteria</taxon>
        <taxon>Moraxellales</taxon>
        <taxon>Moraxellaceae</taxon>
        <taxon>Acinetobacter</taxon>
    </lineage>
</organism>
<evidence type="ECO:0000313" key="2">
    <source>
        <dbReference type="Proteomes" id="UP000199035"/>
    </source>
</evidence>
<dbReference type="Pfam" id="PF11112">
    <property type="entry name" value="PyocinActivator"/>
    <property type="match status" value="1"/>
</dbReference>
<evidence type="ECO:0000313" key="1">
    <source>
        <dbReference type="EMBL" id="SDY06252.1"/>
    </source>
</evidence>
<protein>
    <submittedName>
        <fullName evidence="1">Pyocin activator protein PrtN</fullName>
    </submittedName>
</protein>
<proteinExistence type="predicted"/>